<dbReference type="GO" id="GO:0004497">
    <property type="term" value="F:monooxygenase activity"/>
    <property type="evidence" value="ECO:0007669"/>
    <property type="project" value="UniProtKB-KW"/>
</dbReference>
<dbReference type="EMBL" id="AMGX01000028">
    <property type="protein sequence ID" value="EXJ61466.1"/>
    <property type="molecule type" value="Genomic_DNA"/>
</dbReference>
<gene>
    <name evidence="8" type="ORF">A1O5_11782</name>
</gene>
<dbReference type="Proteomes" id="UP000019471">
    <property type="component" value="Unassembled WGS sequence"/>
</dbReference>
<dbReference type="GeneID" id="19196469"/>
<evidence type="ECO:0000256" key="3">
    <source>
        <dbReference type="ARBA" id="ARBA00022827"/>
    </source>
</evidence>
<dbReference type="GO" id="GO:0071949">
    <property type="term" value="F:FAD binding"/>
    <property type="evidence" value="ECO:0007669"/>
    <property type="project" value="InterPro"/>
</dbReference>
<dbReference type="PANTHER" id="PTHR47178">
    <property type="entry name" value="MONOOXYGENASE, FAD-BINDING"/>
    <property type="match status" value="1"/>
</dbReference>
<evidence type="ECO:0000313" key="8">
    <source>
        <dbReference type="EMBL" id="EXJ61466.1"/>
    </source>
</evidence>
<keyword evidence="4" id="KW-0560">Oxidoreductase</keyword>
<evidence type="ECO:0000256" key="4">
    <source>
        <dbReference type="ARBA" id="ARBA00023002"/>
    </source>
</evidence>
<comment type="caution">
    <text evidence="8">The sequence shown here is derived from an EMBL/GenBank/DDBJ whole genome shotgun (WGS) entry which is preliminary data.</text>
</comment>
<keyword evidence="9" id="KW-1185">Reference proteome</keyword>
<evidence type="ECO:0000313" key="9">
    <source>
        <dbReference type="Proteomes" id="UP000019471"/>
    </source>
</evidence>
<evidence type="ECO:0000259" key="7">
    <source>
        <dbReference type="Pfam" id="PF01494"/>
    </source>
</evidence>
<organism evidence="8 9">
    <name type="scientific">Cladophialophora psammophila CBS 110553</name>
    <dbReference type="NCBI Taxonomy" id="1182543"/>
    <lineage>
        <taxon>Eukaryota</taxon>
        <taxon>Fungi</taxon>
        <taxon>Dikarya</taxon>
        <taxon>Ascomycota</taxon>
        <taxon>Pezizomycotina</taxon>
        <taxon>Eurotiomycetes</taxon>
        <taxon>Chaetothyriomycetidae</taxon>
        <taxon>Chaetothyriales</taxon>
        <taxon>Herpotrichiellaceae</taxon>
        <taxon>Cladophialophora</taxon>
    </lineage>
</organism>
<proteinExistence type="predicted"/>
<name>W9WAA8_9EURO</name>
<dbReference type="OrthoDB" id="47494at2759"/>
<protein>
    <recommendedName>
        <fullName evidence="7">FAD-binding domain-containing protein</fullName>
    </recommendedName>
</protein>
<keyword evidence="5" id="KW-0503">Monooxygenase</keyword>
<evidence type="ECO:0000256" key="5">
    <source>
        <dbReference type="ARBA" id="ARBA00023033"/>
    </source>
</evidence>
<dbReference type="SUPFAM" id="SSF51905">
    <property type="entry name" value="FAD/NAD(P)-binding domain"/>
    <property type="match status" value="1"/>
</dbReference>
<sequence length="424" mass="47654">MASGTPQPFNVIVIGAGSTGLLLAQGLKQNGIPCTVYEREDHTTYQNRSREWGMTLHWGAEYLSKCIPPDLVASINDNICCDPFFKGKLTSLPIYNGATGDKLFEMEGMDPRRVSRKKLRTFLSQGIDVQYGKRLASVTVDADAGDAVTAVFEDGTSASGSLLVGCDGAHSTVRRFLVGEELAKEEIMDIQMFNVSCTFPPEIAEYLRSIHPIFKHSYHPDNFTWWNSIQDVADPDKPETWLFQNLLSWPGSPRPEDLPDQASRLQFWRDRVSRYAEPWATIGKHLPDDLAFPTDRTVVWKPDMDWSSSPLWPRVTLAGDAAHAIPPFRGQGLNNALQDAAKLIDELSAVPPGSKTLSEAVAEYEKEMKERALLEMKVSVLQAETVHNWARLMEAPFIKHGMNKYQEEKQEQEEEKKKKKQEAN</sequence>
<keyword evidence="2" id="KW-0285">Flavoprotein</keyword>
<dbReference type="HOGENOM" id="CLU_009665_3_2_1"/>
<evidence type="ECO:0000256" key="2">
    <source>
        <dbReference type="ARBA" id="ARBA00022630"/>
    </source>
</evidence>
<evidence type="ECO:0000256" key="1">
    <source>
        <dbReference type="ARBA" id="ARBA00001974"/>
    </source>
</evidence>
<feature type="region of interest" description="Disordered" evidence="6">
    <location>
        <begin position="403"/>
        <end position="424"/>
    </location>
</feature>
<accession>W9WAA8</accession>
<feature type="domain" description="FAD-binding" evidence="7">
    <location>
        <begin position="124"/>
        <end position="200"/>
    </location>
</feature>
<evidence type="ECO:0000256" key="6">
    <source>
        <dbReference type="SAM" id="MobiDB-lite"/>
    </source>
</evidence>
<dbReference type="STRING" id="1182543.W9WAA8"/>
<dbReference type="PANTHER" id="PTHR47178:SF2">
    <property type="entry name" value="FAD-BINDING DOMAIN-CONTAINING PROTEIN"/>
    <property type="match status" value="1"/>
</dbReference>
<dbReference type="AlphaFoldDB" id="W9WAA8"/>
<feature type="domain" description="FAD-binding" evidence="7">
    <location>
        <begin position="10"/>
        <end position="49"/>
    </location>
</feature>
<reference evidence="8 9" key="1">
    <citation type="submission" date="2013-03" db="EMBL/GenBank/DDBJ databases">
        <title>The Genome Sequence of Cladophialophora psammophila CBS 110553.</title>
        <authorList>
            <consortium name="The Broad Institute Genomics Platform"/>
            <person name="Cuomo C."/>
            <person name="de Hoog S."/>
            <person name="Gorbushina A."/>
            <person name="Walker B."/>
            <person name="Young S.K."/>
            <person name="Zeng Q."/>
            <person name="Gargeya S."/>
            <person name="Fitzgerald M."/>
            <person name="Haas B."/>
            <person name="Abouelleil A."/>
            <person name="Allen A.W."/>
            <person name="Alvarado L."/>
            <person name="Arachchi H.M."/>
            <person name="Berlin A.M."/>
            <person name="Chapman S.B."/>
            <person name="Gainer-Dewar J."/>
            <person name="Goldberg J."/>
            <person name="Griggs A."/>
            <person name="Gujja S."/>
            <person name="Hansen M."/>
            <person name="Howarth C."/>
            <person name="Imamovic A."/>
            <person name="Ireland A."/>
            <person name="Larimer J."/>
            <person name="McCowan C."/>
            <person name="Murphy C."/>
            <person name="Pearson M."/>
            <person name="Poon T.W."/>
            <person name="Priest M."/>
            <person name="Roberts A."/>
            <person name="Saif S."/>
            <person name="Shea T."/>
            <person name="Sisk P."/>
            <person name="Sykes S."/>
            <person name="Wortman J."/>
            <person name="Nusbaum C."/>
            <person name="Birren B."/>
        </authorList>
    </citation>
    <scope>NUCLEOTIDE SEQUENCE [LARGE SCALE GENOMIC DNA]</scope>
    <source>
        <strain evidence="8 9">CBS 110553</strain>
    </source>
</reference>
<dbReference type="Gene3D" id="3.50.50.60">
    <property type="entry name" value="FAD/NAD(P)-binding domain"/>
    <property type="match status" value="1"/>
</dbReference>
<comment type="cofactor">
    <cofactor evidence="1">
        <name>FAD</name>
        <dbReference type="ChEBI" id="CHEBI:57692"/>
    </cofactor>
</comment>
<dbReference type="eggNOG" id="KOG2614">
    <property type="taxonomic scope" value="Eukaryota"/>
</dbReference>
<dbReference type="InterPro" id="IPR036188">
    <property type="entry name" value="FAD/NAD-bd_sf"/>
</dbReference>
<feature type="domain" description="FAD-binding" evidence="7">
    <location>
        <begin position="314"/>
        <end position="371"/>
    </location>
</feature>
<dbReference type="RefSeq" id="XP_007750542.1">
    <property type="nucleotide sequence ID" value="XM_007752352.1"/>
</dbReference>
<dbReference type="PRINTS" id="PR00420">
    <property type="entry name" value="RNGMNOXGNASE"/>
</dbReference>
<dbReference type="Pfam" id="PF01494">
    <property type="entry name" value="FAD_binding_3"/>
    <property type="match status" value="3"/>
</dbReference>
<keyword evidence="3" id="KW-0274">FAD</keyword>
<dbReference type="InterPro" id="IPR002938">
    <property type="entry name" value="FAD-bd"/>
</dbReference>